<evidence type="ECO:0000313" key="2">
    <source>
        <dbReference type="Proteomes" id="UP000008144"/>
    </source>
</evidence>
<reference evidence="1" key="3">
    <citation type="submission" date="2025-09" db="UniProtKB">
        <authorList>
            <consortium name="Ensembl"/>
        </authorList>
    </citation>
    <scope>IDENTIFICATION</scope>
</reference>
<keyword evidence="2" id="KW-1185">Reference proteome</keyword>
<name>H2Y1S6_CIOIN</name>
<reference evidence="1" key="2">
    <citation type="submission" date="2025-08" db="UniProtKB">
        <authorList>
            <consortium name="Ensembl"/>
        </authorList>
    </citation>
    <scope>IDENTIFICATION</scope>
</reference>
<proteinExistence type="predicted"/>
<accession>H2Y1S6</accession>
<sequence length="42" mass="4708">MCLSIVRVKSDKCCVVLSWGNGQLWPKPHVPWRASSPMPTLV</sequence>
<organism evidence="1 2">
    <name type="scientific">Ciona intestinalis</name>
    <name type="common">Transparent sea squirt</name>
    <name type="synonym">Ascidia intestinalis</name>
    <dbReference type="NCBI Taxonomy" id="7719"/>
    <lineage>
        <taxon>Eukaryota</taxon>
        <taxon>Metazoa</taxon>
        <taxon>Chordata</taxon>
        <taxon>Tunicata</taxon>
        <taxon>Ascidiacea</taxon>
        <taxon>Phlebobranchia</taxon>
        <taxon>Cionidae</taxon>
        <taxon>Ciona</taxon>
    </lineage>
</organism>
<dbReference type="AlphaFoldDB" id="H2Y1S6"/>
<dbReference type="Ensembl" id="ENSCINT00000032134.1">
    <property type="protein sequence ID" value="ENSCINP00000035860.1"/>
    <property type="gene ID" value="ENSCING00000020445.1"/>
</dbReference>
<protein>
    <submittedName>
        <fullName evidence="1">Uncharacterized protein</fullName>
    </submittedName>
</protein>
<reference evidence="2" key="1">
    <citation type="journal article" date="2002" name="Science">
        <title>The draft genome of Ciona intestinalis: insights into chordate and vertebrate origins.</title>
        <authorList>
            <person name="Dehal P."/>
            <person name="Satou Y."/>
            <person name="Campbell R.K."/>
            <person name="Chapman J."/>
            <person name="Degnan B."/>
            <person name="De Tomaso A."/>
            <person name="Davidson B."/>
            <person name="Di Gregorio A."/>
            <person name="Gelpke M."/>
            <person name="Goodstein D.M."/>
            <person name="Harafuji N."/>
            <person name="Hastings K.E."/>
            <person name="Ho I."/>
            <person name="Hotta K."/>
            <person name="Huang W."/>
            <person name="Kawashima T."/>
            <person name="Lemaire P."/>
            <person name="Martinez D."/>
            <person name="Meinertzhagen I.A."/>
            <person name="Necula S."/>
            <person name="Nonaka M."/>
            <person name="Putnam N."/>
            <person name="Rash S."/>
            <person name="Saiga H."/>
            <person name="Satake M."/>
            <person name="Terry A."/>
            <person name="Yamada L."/>
            <person name="Wang H.G."/>
            <person name="Awazu S."/>
            <person name="Azumi K."/>
            <person name="Boore J."/>
            <person name="Branno M."/>
            <person name="Chin-Bow S."/>
            <person name="DeSantis R."/>
            <person name="Doyle S."/>
            <person name="Francino P."/>
            <person name="Keys D.N."/>
            <person name="Haga S."/>
            <person name="Hayashi H."/>
            <person name="Hino K."/>
            <person name="Imai K.S."/>
            <person name="Inaba K."/>
            <person name="Kano S."/>
            <person name="Kobayashi K."/>
            <person name="Kobayashi M."/>
            <person name="Lee B.I."/>
            <person name="Makabe K.W."/>
            <person name="Manohar C."/>
            <person name="Matassi G."/>
            <person name="Medina M."/>
            <person name="Mochizuki Y."/>
            <person name="Mount S."/>
            <person name="Morishita T."/>
            <person name="Miura S."/>
            <person name="Nakayama A."/>
            <person name="Nishizaka S."/>
            <person name="Nomoto H."/>
            <person name="Ohta F."/>
            <person name="Oishi K."/>
            <person name="Rigoutsos I."/>
            <person name="Sano M."/>
            <person name="Sasaki A."/>
            <person name="Sasakura Y."/>
            <person name="Shoguchi E."/>
            <person name="Shin-i T."/>
            <person name="Spagnuolo A."/>
            <person name="Stainier D."/>
            <person name="Suzuki M.M."/>
            <person name="Tassy O."/>
            <person name="Takatori N."/>
            <person name="Tokuoka M."/>
            <person name="Yagi K."/>
            <person name="Yoshizaki F."/>
            <person name="Wada S."/>
            <person name="Zhang C."/>
            <person name="Hyatt P.D."/>
            <person name="Larimer F."/>
            <person name="Detter C."/>
            <person name="Doggett N."/>
            <person name="Glavina T."/>
            <person name="Hawkins T."/>
            <person name="Richardson P."/>
            <person name="Lucas S."/>
            <person name="Kohara Y."/>
            <person name="Levine M."/>
            <person name="Satoh N."/>
            <person name="Rokhsar D.S."/>
        </authorList>
    </citation>
    <scope>NUCLEOTIDE SEQUENCE [LARGE SCALE GENOMIC DNA]</scope>
</reference>
<evidence type="ECO:0000313" key="1">
    <source>
        <dbReference type="Ensembl" id="ENSCINP00000035860.1"/>
    </source>
</evidence>
<dbReference type="Proteomes" id="UP000008144">
    <property type="component" value="Unassembled WGS sequence"/>
</dbReference>
<dbReference type="InParanoid" id="H2Y1S6"/>
<dbReference type="HOGENOM" id="CLU_3260258_0_0_1"/>